<evidence type="ECO:0000313" key="13">
    <source>
        <dbReference type="Proteomes" id="UP001066276"/>
    </source>
</evidence>
<dbReference type="SUPFAM" id="SSF47370">
    <property type="entry name" value="Bromodomain"/>
    <property type="match status" value="2"/>
</dbReference>
<dbReference type="InterPro" id="IPR001487">
    <property type="entry name" value="Bromodomain"/>
</dbReference>
<keyword evidence="13" id="KW-1185">Reference proteome</keyword>
<evidence type="ECO:0000256" key="6">
    <source>
        <dbReference type="ARBA" id="ARBA00023163"/>
    </source>
</evidence>
<dbReference type="Pfam" id="PF00439">
    <property type="entry name" value="Bromodomain"/>
    <property type="match status" value="2"/>
</dbReference>
<evidence type="ECO:0000256" key="3">
    <source>
        <dbReference type="ARBA" id="ARBA00022871"/>
    </source>
</evidence>
<sequence length="319" mass="36146">DYYTIIKNPMDLTTIKKRLEYNYYTKAMDCIEDFNTMFTNCYVYNKPGDDIVLMAQTLEKVFMQKLAQMPQKEVELSVVGNRGLKSRTTSGGVVQREAVGSSSSKEAHLSKKLPERVLQLPVLSSSASSQRTTLVPLSISPSANLIPIMMAVTKSEHGIKRKADTTTPTASIITTSGESSPSFAPPTSSKKSLRCEKNRISKLTLKDLPDSQQQHQVIKIPKLTEQLQHCWAILKEMFAPKHEEYAWPFYKPVDATSLGLNDYYSIIKHPMDLSTIKEKLENGKYQDAQEFAADMRLMFMNCYKYNSPNQDIVFMARKL</sequence>
<feature type="region of interest" description="Disordered" evidence="10">
    <location>
        <begin position="157"/>
        <end position="192"/>
    </location>
</feature>
<evidence type="ECO:0000256" key="1">
    <source>
        <dbReference type="ARBA" id="ARBA00022737"/>
    </source>
</evidence>
<comment type="caution">
    <text evidence="12">The sequence shown here is derived from an EMBL/GenBank/DDBJ whole genome shotgun (WGS) entry which is preliminary data.</text>
</comment>
<dbReference type="Gene3D" id="1.20.920.10">
    <property type="entry name" value="Bromodomain-like"/>
    <property type="match status" value="2"/>
</dbReference>
<feature type="non-terminal residue" evidence="12">
    <location>
        <position position="319"/>
    </location>
</feature>
<feature type="compositionally biased region" description="Low complexity" evidence="10">
    <location>
        <begin position="165"/>
        <end position="176"/>
    </location>
</feature>
<dbReference type="PROSITE" id="PS50014">
    <property type="entry name" value="BROMODOMAIN_2"/>
    <property type="match status" value="2"/>
</dbReference>
<dbReference type="PROSITE" id="PS00633">
    <property type="entry name" value="BROMODOMAIN_1"/>
    <property type="match status" value="1"/>
</dbReference>
<gene>
    <name evidence="12" type="ORF">NDU88_002921</name>
</gene>
<evidence type="ECO:0000256" key="7">
    <source>
        <dbReference type="ARBA" id="ARBA00023254"/>
    </source>
</evidence>
<dbReference type="PANTHER" id="PTHR22880">
    <property type="entry name" value="FALZ-RELATED BROMODOMAIN-CONTAINING PROTEINS"/>
    <property type="match status" value="1"/>
</dbReference>
<dbReference type="GO" id="GO:0007283">
    <property type="term" value="P:spermatogenesis"/>
    <property type="evidence" value="ECO:0007669"/>
    <property type="project" value="UniProtKB-KW"/>
</dbReference>
<evidence type="ECO:0000256" key="4">
    <source>
        <dbReference type="ARBA" id="ARBA00023015"/>
    </source>
</evidence>
<dbReference type="GO" id="GO:0006355">
    <property type="term" value="P:regulation of DNA-templated transcription"/>
    <property type="evidence" value="ECO:0007669"/>
    <property type="project" value="TreeGrafter"/>
</dbReference>
<dbReference type="PRINTS" id="PR00503">
    <property type="entry name" value="BROMODOMAIN"/>
</dbReference>
<evidence type="ECO:0000256" key="2">
    <source>
        <dbReference type="ARBA" id="ARBA00022782"/>
    </source>
</evidence>
<feature type="domain" description="Bromo" evidence="11">
    <location>
        <begin position="1"/>
        <end position="52"/>
    </location>
</feature>
<dbReference type="InterPro" id="IPR050935">
    <property type="entry name" value="Bromo_chromatin_reader"/>
</dbReference>
<dbReference type="SMART" id="SM00297">
    <property type="entry name" value="BROMO"/>
    <property type="match status" value="2"/>
</dbReference>
<keyword evidence="3" id="KW-0744">Spermatogenesis</keyword>
<dbReference type="Proteomes" id="UP001066276">
    <property type="component" value="Chromosome 4_1"/>
</dbReference>
<dbReference type="InterPro" id="IPR043509">
    <property type="entry name" value="Bromo_Brdt_II"/>
</dbReference>
<dbReference type="InterPro" id="IPR036427">
    <property type="entry name" value="Bromodomain-like_sf"/>
</dbReference>
<protein>
    <recommendedName>
        <fullName evidence="8">Bromodomain testis-specific protein</fullName>
    </recommendedName>
</protein>
<organism evidence="12 13">
    <name type="scientific">Pleurodeles waltl</name>
    <name type="common">Iberian ribbed newt</name>
    <dbReference type="NCBI Taxonomy" id="8319"/>
    <lineage>
        <taxon>Eukaryota</taxon>
        <taxon>Metazoa</taxon>
        <taxon>Chordata</taxon>
        <taxon>Craniata</taxon>
        <taxon>Vertebrata</taxon>
        <taxon>Euteleostomi</taxon>
        <taxon>Amphibia</taxon>
        <taxon>Batrachia</taxon>
        <taxon>Caudata</taxon>
        <taxon>Salamandroidea</taxon>
        <taxon>Salamandridae</taxon>
        <taxon>Pleurodelinae</taxon>
        <taxon>Pleurodeles</taxon>
    </lineage>
</organism>
<dbReference type="GO" id="GO:0005634">
    <property type="term" value="C:nucleus"/>
    <property type="evidence" value="ECO:0007669"/>
    <property type="project" value="TreeGrafter"/>
</dbReference>
<keyword evidence="2" id="KW-0221">Differentiation</keyword>
<dbReference type="InterPro" id="IPR018359">
    <property type="entry name" value="Bromodomain_CS"/>
</dbReference>
<reference evidence="12" key="1">
    <citation type="journal article" date="2022" name="bioRxiv">
        <title>Sequencing and chromosome-scale assembly of the giantPleurodeles waltlgenome.</title>
        <authorList>
            <person name="Brown T."/>
            <person name="Elewa A."/>
            <person name="Iarovenko S."/>
            <person name="Subramanian E."/>
            <person name="Araus A.J."/>
            <person name="Petzold A."/>
            <person name="Susuki M."/>
            <person name="Suzuki K.-i.T."/>
            <person name="Hayashi T."/>
            <person name="Toyoda A."/>
            <person name="Oliveira C."/>
            <person name="Osipova E."/>
            <person name="Leigh N.D."/>
            <person name="Simon A."/>
            <person name="Yun M.H."/>
        </authorList>
    </citation>
    <scope>NUCLEOTIDE SEQUENCE</scope>
    <source>
        <strain evidence="12">20211129_DDA</strain>
        <tissue evidence="12">Liver</tissue>
    </source>
</reference>
<feature type="non-terminal residue" evidence="12">
    <location>
        <position position="1"/>
    </location>
</feature>
<dbReference type="GO" id="GO:0000785">
    <property type="term" value="C:chromatin"/>
    <property type="evidence" value="ECO:0007669"/>
    <property type="project" value="TreeGrafter"/>
</dbReference>
<keyword evidence="5 9" id="KW-0103">Bromodomain</keyword>
<evidence type="ECO:0000259" key="11">
    <source>
        <dbReference type="PROSITE" id="PS50014"/>
    </source>
</evidence>
<evidence type="ECO:0000313" key="12">
    <source>
        <dbReference type="EMBL" id="KAJ1171050.1"/>
    </source>
</evidence>
<evidence type="ECO:0000256" key="8">
    <source>
        <dbReference type="ARBA" id="ARBA00040033"/>
    </source>
</evidence>
<dbReference type="GO" id="GO:0006338">
    <property type="term" value="P:chromatin remodeling"/>
    <property type="evidence" value="ECO:0007669"/>
    <property type="project" value="TreeGrafter"/>
</dbReference>
<evidence type="ECO:0000256" key="10">
    <source>
        <dbReference type="SAM" id="MobiDB-lite"/>
    </source>
</evidence>
<dbReference type="EMBL" id="JANPWB010000007">
    <property type="protein sequence ID" value="KAJ1171050.1"/>
    <property type="molecule type" value="Genomic_DNA"/>
</dbReference>
<keyword evidence="4" id="KW-0805">Transcription regulation</keyword>
<evidence type="ECO:0000256" key="5">
    <source>
        <dbReference type="ARBA" id="ARBA00023117"/>
    </source>
</evidence>
<accession>A0AAV7T3Q3</accession>
<dbReference type="PANTHER" id="PTHR22880:SF175">
    <property type="entry name" value="BROMODOMAIN TESTIS-SPECIFIC PROTEIN"/>
    <property type="match status" value="1"/>
</dbReference>
<feature type="region of interest" description="Disordered" evidence="10">
    <location>
        <begin position="86"/>
        <end position="110"/>
    </location>
</feature>
<keyword evidence="6" id="KW-0804">Transcription</keyword>
<evidence type="ECO:0000256" key="9">
    <source>
        <dbReference type="PROSITE-ProRule" id="PRU00035"/>
    </source>
</evidence>
<dbReference type="GO" id="GO:0051321">
    <property type="term" value="P:meiotic cell cycle"/>
    <property type="evidence" value="ECO:0007669"/>
    <property type="project" value="UniProtKB-KW"/>
</dbReference>
<feature type="compositionally biased region" description="Polar residues" evidence="10">
    <location>
        <begin position="177"/>
        <end position="190"/>
    </location>
</feature>
<keyword evidence="1" id="KW-0677">Repeat</keyword>
<keyword evidence="7" id="KW-0469">Meiosis</keyword>
<dbReference type="CDD" id="cd05498">
    <property type="entry name" value="Bromo_Brdt_II_like"/>
    <property type="match status" value="1"/>
</dbReference>
<feature type="domain" description="Bromo" evidence="11">
    <location>
        <begin position="241"/>
        <end position="313"/>
    </location>
</feature>
<proteinExistence type="predicted"/>
<dbReference type="AlphaFoldDB" id="A0AAV7T3Q3"/>
<dbReference type="GO" id="GO:0030154">
    <property type="term" value="P:cell differentiation"/>
    <property type="evidence" value="ECO:0007669"/>
    <property type="project" value="UniProtKB-KW"/>
</dbReference>
<name>A0AAV7T3Q3_PLEWA</name>